<keyword evidence="2" id="KW-1185">Reference proteome</keyword>
<gene>
    <name evidence="1" type="ORF">KUCAC02_004249</name>
</gene>
<accession>A0ACB9WZJ3</accession>
<evidence type="ECO:0000313" key="2">
    <source>
        <dbReference type="Proteomes" id="UP001057452"/>
    </source>
</evidence>
<feature type="non-terminal residue" evidence="1">
    <location>
        <position position="1"/>
    </location>
</feature>
<dbReference type="EMBL" id="CM043794">
    <property type="protein sequence ID" value="KAI4818962.1"/>
    <property type="molecule type" value="Genomic_DNA"/>
</dbReference>
<protein>
    <submittedName>
        <fullName evidence="1">Uncharacterized protein</fullName>
    </submittedName>
</protein>
<reference evidence="1" key="1">
    <citation type="submission" date="2022-05" db="EMBL/GenBank/DDBJ databases">
        <title>Chromosome-level genome of Chaenocephalus aceratus.</title>
        <authorList>
            <person name="Park H."/>
        </authorList>
    </citation>
    <scope>NUCLEOTIDE SEQUENCE</scope>
    <source>
        <strain evidence="1">KU_202001</strain>
    </source>
</reference>
<organism evidence="1 2">
    <name type="scientific">Chaenocephalus aceratus</name>
    <name type="common">Blackfin icefish</name>
    <name type="synonym">Chaenichthys aceratus</name>
    <dbReference type="NCBI Taxonomy" id="36190"/>
    <lineage>
        <taxon>Eukaryota</taxon>
        <taxon>Metazoa</taxon>
        <taxon>Chordata</taxon>
        <taxon>Craniata</taxon>
        <taxon>Vertebrata</taxon>
        <taxon>Euteleostomi</taxon>
        <taxon>Actinopterygii</taxon>
        <taxon>Neopterygii</taxon>
        <taxon>Teleostei</taxon>
        <taxon>Neoteleostei</taxon>
        <taxon>Acanthomorphata</taxon>
        <taxon>Eupercaria</taxon>
        <taxon>Perciformes</taxon>
        <taxon>Notothenioidei</taxon>
        <taxon>Channichthyidae</taxon>
        <taxon>Chaenocephalus</taxon>
    </lineage>
</organism>
<evidence type="ECO:0000313" key="1">
    <source>
        <dbReference type="EMBL" id="KAI4818962.1"/>
    </source>
</evidence>
<dbReference type="Proteomes" id="UP001057452">
    <property type="component" value="Chromosome 10"/>
</dbReference>
<name>A0ACB9WZJ3_CHAAC</name>
<feature type="non-terminal residue" evidence="1">
    <location>
        <position position="123"/>
    </location>
</feature>
<comment type="caution">
    <text evidence="1">The sequence shown here is derived from an EMBL/GenBank/DDBJ whole genome shotgun (WGS) entry which is preliminary data.</text>
</comment>
<sequence length="123" mass="13688">ALVCPQISERVVPLVSGTPCHLRQTEPLQATSHVLTFSHQLHLMASAEHSPQIAILRDGVRTVASRVRRESHPTISKSAASAGDVQRIIYEPPCTPHSVPLQKQLMENECTYTQAQMESKRQR</sequence>
<proteinExistence type="predicted"/>